<accession>E6PCD8</accession>
<name>E6PCD8_9ZZZZ</name>
<evidence type="ECO:0000313" key="1">
    <source>
        <dbReference type="EMBL" id="CBH74122.1"/>
    </source>
</evidence>
<gene>
    <name evidence="1" type="ORF">CARN1_2009</name>
</gene>
<evidence type="ECO:0008006" key="2">
    <source>
        <dbReference type="Google" id="ProtNLM"/>
    </source>
</evidence>
<dbReference type="EMBL" id="CABL01000001">
    <property type="protein sequence ID" value="CBH74122.1"/>
    <property type="molecule type" value="Genomic_DNA"/>
</dbReference>
<dbReference type="Gene3D" id="3.40.630.30">
    <property type="match status" value="1"/>
</dbReference>
<reference evidence="1" key="1">
    <citation type="submission" date="2009-10" db="EMBL/GenBank/DDBJ databases">
        <title>Diversity of trophic interactions inside an arsenic-rich microbial ecosystem.</title>
        <authorList>
            <person name="Bertin P.N."/>
            <person name="Heinrich-Salmeron A."/>
            <person name="Pelletier E."/>
            <person name="Goulhen-Chollet F."/>
            <person name="Arsene-Ploetze F."/>
            <person name="Gallien S."/>
            <person name="Calteau A."/>
            <person name="Vallenet D."/>
            <person name="Casiot C."/>
            <person name="Chane-Woon-Ming B."/>
            <person name="Giloteaux L."/>
            <person name="Barakat M."/>
            <person name="Bonnefoy V."/>
            <person name="Bruneel O."/>
            <person name="Chandler M."/>
            <person name="Cleiss J."/>
            <person name="Duran R."/>
            <person name="Elbaz-Poulichet F."/>
            <person name="Fonknechten N."/>
            <person name="Lauga B."/>
            <person name="Mornico D."/>
            <person name="Ortet P."/>
            <person name="Schaeffer C."/>
            <person name="Siguier P."/>
            <person name="Alexander Thil Smith A."/>
            <person name="Van Dorsselaer A."/>
            <person name="Weissenbach J."/>
            <person name="Medigue C."/>
            <person name="Le Paslier D."/>
        </authorList>
    </citation>
    <scope>NUCLEOTIDE SEQUENCE</scope>
</reference>
<comment type="caution">
    <text evidence="1">The sequence shown here is derived from an EMBL/GenBank/DDBJ whole genome shotgun (WGS) entry which is preliminary data.</text>
</comment>
<organism evidence="1">
    <name type="scientific">mine drainage metagenome</name>
    <dbReference type="NCBI Taxonomy" id="410659"/>
    <lineage>
        <taxon>unclassified sequences</taxon>
        <taxon>metagenomes</taxon>
        <taxon>ecological metagenomes</taxon>
    </lineage>
</organism>
<dbReference type="SUPFAM" id="SSF55729">
    <property type="entry name" value="Acyl-CoA N-acyltransferases (Nat)"/>
    <property type="match status" value="1"/>
</dbReference>
<dbReference type="AlphaFoldDB" id="E6PCD8"/>
<protein>
    <recommendedName>
        <fullName evidence="2">N-acetyltransferase domain-containing protein</fullName>
    </recommendedName>
</protein>
<sequence>MAGRKIFLRFAQASDVERLTREGVITAPPPAKETWNQRIVRWLSEQRAGRRAVLVAEDATGLLGILHLVFDLPVGFKDPEAANGFDIAMIEGLHLRAGVPPEVGNEMVEEIQRIATKRNVTTLTFCIPMNQPRAIRQVKEWGFEEFRIMAEPSKMLAFFRKTV</sequence>
<proteinExistence type="predicted"/>
<dbReference type="InterPro" id="IPR016181">
    <property type="entry name" value="Acyl_CoA_acyltransferase"/>
</dbReference>